<dbReference type="Pfam" id="PF06197">
    <property type="entry name" value="DUF998"/>
    <property type="match status" value="1"/>
</dbReference>
<comment type="caution">
    <text evidence="2">The sequence shown here is derived from an EMBL/GenBank/DDBJ whole genome shotgun (WGS) entry which is preliminary data.</text>
</comment>
<protein>
    <recommendedName>
        <fullName evidence="4">DUF998 domain-containing protein</fullName>
    </recommendedName>
</protein>
<dbReference type="AlphaFoldDB" id="A0A1L8SX84"/>
<keyword evidence="1" id="KW-1133">Transmembrane helix</keyword>
<evidence type="ECO:0000313" key="2">
    <source>
        <dbReference type="EMBL" id="OJG36679.1"/>
    </source>
</evidence>
<evidence type="ECO:0008006" key="4">
    <source>
        <dbReference type="Google" id="ProtNLM"/>
    </source>
</evidence>
<keyword evidence="3" id="KW-1185">Reference proteome</keyword>
<feature type="transmembrane region" description="Helical" evidence="1">
    <location>
        <begin position="192"/>
        <end position="209"/>
    </location>
</feature>
<dbReference type="RefSeq" id="WP_071861111.1">
    <property type="nucleotide sequence ID" value="NZ_JBHLVS010000012.1"/>
</dbReference>
<feature type="transmembrane region" description="Helical" evidence="1">
    <location>
        <begin position="83"/>
        <end position="107"/>
    </location>
</feature>
<sequence>MNILKRYGFYFLLVGVISDFLTPYVLGFFYPQLDQMTSVMSLFGDVDSPVRQAFLIWSVVAGCFYVLALPALYSAFKPVSHGLAGLAVLAIGAYGIGDCIFTGLFSVDSAEAQWNFSTWVHNIGSGIGYAGFLLFPLILFFLYRIQKDKQMSRRYLILFCLSIAVAAIYGLARLPQLNQFAVFKQLGFWQRLSFIFNYLPIVYLAMTQLKNRKSVKKSIKNI</sequence>
<name>A0A1L8SX84_9ENTE</name>
<dbReference type="EMBL" id="JXKM01000002">
    <property type="protein sequence ID" value="OJG36679.1"/>
    <property type="molecule type" value="Genomic_DNA"/>
</dbReference>
<keyword evidence="1" id="KW-0472">Membrane</keyword>
<proteinExistence type="predicted"/>
<dbReference type="InterPro" id="IPR009339">
    <property type="entry name" value="DUF998"/>
</dbReference>
<dbReference type="Proteomes" id="UP000183700">
    <property type="component" value="Unassembled WGS sequence"/>
</dbReference>
<organism evidence="2 3">
    <name type="scientific">Enterococcus devriesei</name>
    <dbReference type="NCBI Taxonomy" id="319970"/>
    <lineage>
        <taxon>Bacteria</taxon>
        <taxon>Bacillati</taxon>
        <taxon>Bacillota</taxon>
        <taxon>Bacilli</taxon>
        <taxon>Lactobacillales</taxon>
        <taxon>Enterococcaceae</taxon>
        <taxon>Enterococcus</taxon>
    </lineage>
</organism>
<feature type="transmembrane region" description="Helical" evidence="1">
    <location>
        <begin position="119"/>
        <end position="143"/>
    </location>
</feature>
<reference evidence="2 3" key="1">
    <citation type="submission" date="2014-12" db="EMBL/GenBank/DDBJ databases">
        <title>Draft genome sequences of 29 type strains of Enterococci.</title>
        <authorList>
            <person name="Zhong Z."/>
            <person name="Sun Z."/>
            <person name="Liu W."/>
            <person name="Zhang W."/>
            <person name="Zhang H."/>
        </authorList>
    </citation>
    <scope>NUCLEOTIDE SEQUENCE [LARGE SCALE GENOMIC DNA]</scope>
    <source>
        <strain evidence="2 3">DSM 22802</strain>
    </source>
</reference>
<feature type="transmembrane region" description="Helical" evidence="1">
    <location>
        <begin position="53"/>
        <end position="76"/>
    </location>
</feature>
<evidence type="ECO:0000313" key="3">
    <source>
        <dbReference type="Proteomes" id="UP000183700"/>
    </source>
</evidence>
<gene>
    <name evidence="2" type="ORF">RV00_GL001124</name>
</gene>
<evidence type="ECO:0000256" key="1">
    <source>
        <dbReference type="SAM" id="Phobius"/>
    </source>
</evidence>
<feature type="transmembrane region" description="Helical" evidence="1">
    <location>
        <begin position="155"/>
        <end position="172"/>
    </location>
</feature>
<keyword evidence="1" id="KW-0812">Transmembrane</keyword>
<feature type="transmembrane region" description="Helical" evidence="1">
    <location>
        <begin position="7"/>
        <end position="33"/>
    </location>
</feature>
<accession>A0A1L8SX84</accession>
<dbReference type="OrthoDB" id="2067339at2"/>
<dbReference type="STRING" id="319970.RV00_GL001124"/>